<gene>
    <name evidence="2" type="ORF">SAMN05216249_10424</name>
</gene>
<dbReference type="GO" id="GO:0016301">
    <property type="term" value="F:kinase activity"/>
    <property type="evidence" value="ECO:0007669"/>
    <property type="project" value="UniProtKB-UniRule"/>
</dbReference>
<dbReference type="PANTHER" id="PTHR12149:SF8">
    <property type="entry name" value="PROTEIN-RIBULOSAMINE 3-KINASE"/>
    <property type="match status" value="1"/>
</dbReference>
<dbReference type="Pfam" id="PF03881">
    <property type="entry name" value="Fructosamin_kin"/>
    <property type="match status" value="1"/>
</dbReference>
<dbReference type="Gene3D" id="3.90.1200.10">
    <property type="match status" value="1"/>
</dbReference>
<dbReference type="InterPro" id="IPR011009">
    <property type="entry name" value="Kinase-like_dom_sf"/>
</dbReference>
<dbReference type="STRING" id="1120918.SAMN05216249_10424"/>
<name>A0A1I0WDW5_9FIRM</name>
<keyword evidence="1" id="KW-0808">Transferase</keyword>
<protein>
    <submittedName>
        <fullName evidence="2">Fructosamine-3-kinase</fullName>
    </submittedName>
</protein>
<evidence type="ECO:0000313" key="3">
    <source>
        <dbReference type="Proteomes" id="UP000198838"/>
    </source>
</evidence>
<dbReference type="SUPFAM" id="SSF56112">
    <property type="entry name" value="Protein kinase-like (PK-like)"/>
    <property type="match status" value="1"/>
</dbReference>
<dbReference type="RefSeq" id="WP_092870698.1">
    <property type="nucleotide sequence ID" value="NZ_FOJY01000004.1"/>
</dbReference>
<sequence>MDIKNFGYGSLDEAIKALNKDSTTITGSVKLSGGDINEAYMLKLSNDKRVFLKSNKSKETEFFEAEAQGLLAIHATKTIAVPQVLCGGNDSDRGAFLILEYLDNVGKVKGYWSIFAEELANMHKADAVNFVKAGKYGFLNNNYIGSRKQINTSYDKWVDFFRECRLIPLFENAETYFDNSMIKNINRLLDNLDKWLLEPERPSLLHGDLWSGNFITGNDGKAWLIDPAVYVGHAEADIAMTELFGGFVEEFYHTYADSKLLGYGYEDRRNLYNLYHLLNHLISFGGSYYDPVIRIIKYYIG</sequence>
<organism evidence="2 3">
    <name type="scientific">Acetitomaculum ruminis DSM 5522</name>
    <dbReference type="NCBI Taxonomy" id="1120918"/>
    <lineage>
        <taxon>Bacteria</taxon>
        <taxon>Bacillati</taxon>
        <taxon>Bacillota</taxon>
        <taxon>Clostridia</taxon>
        <taxon>Lachnospirales</taxon>
        <taxon>Lachnospiraceae</taxon>
        <taxon>Acetitomaculum</taxon>
    </lineage>
</organism>
<comment type="similarity">
    <text evidence="1">Belongs to the fructosamine kinase family.</text>
</comment>
<evidence type="ECO:0000256" key="1">
    <source>
        <dbReference type="PIRNR" id="PIRNR006221"/>
    </source>
</evidence>
<dbReference type="Proteomes" id="UP000198838">
    <property type="component" value="Unassembled WGS sequence"/>
</dbReference>
<accession>A0A1I0WDW5</accession>
<reference evidence="2 3" key="1">
    <citation type="submission" date="2016-10" db="EMBL/GenBank/DDBJ databases">
        <authorList>
            <person name="de Groot N.N."/>
        </authorList>
    </citation>
    <scope>NUCLEOTIDE SEQUENCE [LARGE SCALE GENOMIC DNA]</scope>
    <source>
        <strain evidence="2 3">DSM 5522</strain>
    </source>
</reference>
<keyword evidence="3" id="KW-1185">Reference proteome</keyword>
<evidence type="ECO:0000313" key="2">
    <source>
        <dbReference type="EMBL" id="SFA86912.1"/>
    </source>
</evidence>
<dbReference type="Gene3D" id="3.30.200.20">
    <property type="entry name" value="Phosphorylase Kinase, domain 1"/>
    <property type="match status" value="1"/>
</dbReference>
<dbReference type="PIRSF" id="PIRSF006221">
    <property type="entry name" value="Ketosamine-3-kinase"/>
    <property type="match status" value="1"/>
</dbReference>
<proteinExistence type="inferred from homology"/>
<dbReference type="AlphaFoldDB" id="A0A1I0WDW5"/>
<dbReference type="PANTHER" id="PTHR12149">
    <property type="entry name" value="FRUCTOSAMINE 3 KINASE-RELATED PROTEIN"/>
    <property type="match status" value="1"/>
</dbReference>
<dbReference type="EMBL" id="FOJY01000004">
    <property type="protein sequence ID" value="SFA86912.1"/>
    <property type="molecule type" value="Genomic_DNA"/>
</dbReference>
<dbReference type="InterPro" id="IPR016477">
    <property type="entry name" value="Fructo-/Ketosamine-3-kinase"/>
</dbReference>
<keyword evidence="1 2" id="KW-0418">Kinase</keyword>
<dbReference type="OrthoDB" id="5291879at2"/>